<evidence type="ECO:0000259" key="4">
    <source>
        <dbReference type="Pfam" id="PF13622"/>
    </source>
</evidence>
<dbReference type="CDD" id="cd03445">
    <property type="entry name" value="Thioesterase_II_repeat2"/>
    <property type="match status" value="1"/>
</dbReference>
<dbReference type="PANTHER" id="PTHR11066">
    <property type="entry name" value="ACYL-COA THIOESTERASE"/>
    <property type="match status" value="1"/>
</dbReference>
<protein>
    <submittedName>
        <fullName evidence="5">Uncharacterized protein</fullName>
    </submittedName>
</protein>
<keyword evidence="6" id="KW-1185">Reference proteome</keyword>
<comment type="similarity">
    <text evidence="1">Belongs to the C/M/P thioester hydrolase family.</text>
</comment>
<dbReference type="Proteomes" id="UP000749559">
    <property type="component" value="Unassembled WGS sequence"/>
</dbReference>
<evidence type="ECO:0000259" key="3">
    <source>
        <dbReference type="Pfam" id="PF02551"/>
    </source>
</evidence>
<dbReference type="SUPFAM" id="SSF54637">
    <property type="entry name" value="Thioesterase/thiol ester dehydrase-isomerase"/>
    <property type="match status" value="2"/>
</dbReference>
<organism evidence="5 6">
    <name type="scientific">Owenia fusiformis</name>
    <name type="common">Polychaete worm</name>
    <dbReference type="NCBI Taxonomy" id="6347"/>
    <lineage>
        <taxon>Eukaryota</taxon>
        <taxon>Metazoa</taxon>
        <taxon>Spiralia</taxon>
        <taxon>Lophotrochozoa</taxon>
        <taxon>Annelida</taxon>
        <taxon>Polychaeta</taxon>
        <taxon>Sedentaria</taxon>
        <taxon>Canalipalpata</taxon>
        <taxon>Sabellida</taxon>
        <taxon>Oweniida</taxon>
        <taxon>Oweniidae</taxon>
        <taxon>Owenia</taxon>
    </lineage>
</organism>
<dbReference type="PANTHER" id="PTHR11066:SF34">
    <property type="entry name" value="ACYL-COENZYME A THIOESTERASE 8"/>
    <property type="match status" value="1"/>
</dbReference>
<reference evidence="5" key="1">
    <citation type="submission" date="2022-03" db="EMBL/GenBank/DDBJ databases">
        <authorList>
            <person name="Martin C."/>
        </authorList>
    </citation>
    <scope>NUCLEOTIDE SEQUENCE</scope>
</reference>
<dbReference type="GO" id="GO:0005782">
    <property type="term" value="C:peroxisomal matrix"/>
    <property type="evidence" value="ECO:0007669"/>
    <property type="project" value="TreeGrafter"/>
</dbReference>
<gene>
    <name evidence="5" type="ORF">OFUS_LOCUS24181</name>
</gene>
<dbReference type="InterPro" id="IPR025652">
    <property type="entry name" value="TesB_C"/>
</dbReference>
<dbReference type="CDD" id="cd03444">
    <property type="entry name" value="Thioesterase_II_repeat1"/>
    <property type="match status" value="1"/>
</dbReference>
<dbReference type="EMBL" id="CAIIXF020000011">
    <property type="protein sequence ID" value="CAH1800268.1"/>
    <property type="molecule type" value="Genomic_DNA"/>
</dbReference>
<feature type="domain" description="Acyl-CoA thioesterase 2 C-terminal" evidence="3">
    <location>
        <begin position="133"/>
        <end position="241"/>
    </location>
</feature>
<dbReference type="Gene3D" id="2.40.160.210">
    <property type="entry name" value="Acyl-CoA thioesterase, double hotdog domain"/>
    <property type="match status" value="1"/>
</dbReference>
<evidence type="ECO:0000313" key="5">
    <source>
        <dbReference type="EMBL" id="CAH1800268.1"/>
    </source>
</evidence>
<dbReference type="Pfam" id="PF13622">
    <property type="entry name" value="4HBT_3"/>
    <property type="match status" value="1"/>
</dbReference>
<proteinExistence type="inferred from homology"/>
<name>A0A8J1TAK7_OWEFU</name>
<evidence type="ECO:0000256" key="1">
    <source>
        <dbReference type="ARBA" id="ARBA00006538"/>
    </source>
</evidence>
<dbReference type="OrthoDB" id="68328at2759"/>
<dbReference type="GO" id="GO:0047617">
    <property type="term" value="F:fatty acyl-CoA hydrolase activity"/>
    <property type="evidence" value="ECO:0007669"/>
    <property type="project" value="InterPro"/>
</dbReference>
<evidence type="ECO:0000313" key="6">
    <source>
        <dbReference type="Proteomes" id="UP000749559"/>
    </source>
</evidence>
<evidence type="ECO:0000256" key="2">
    <source>
        <dbReference type="ARBA" id="ARBA00022801"/>
    </source>
</evidence>
<dbReference type="InterPro" id="IPR042171">
    <property type="entry name" value="Acyl-CoA_hotdog"/>
</dbReference>
<dbReference type="InterPro" id="IPR003703">
    <property type="entry name" value="Acyl_CoA_thio"/>
</dbReference>
<keyword evidence="2" id="KW-0378">Hydrolase</keyword>
<dbReference type="AlphaFoldDB" id="A0A8J1TAK7"/>
<dbReference type="GO" id="GO:0006637">
    <property type="term" value="P:acyl-CoA metabolic process"/>
    <property type="evidence" value="ECO:0007669"/>
    <property type="project" value="InterPro"/>
</dbReference>
<dbReference type="Pfam" id="PF02551">
    <property type="entry name" value="Acyl_CoA_thio"/>
    <property type="match status" value="1"/>
</dbReference>
<dbReference type="InterPro" id="IPR049449">
    <property type="entry name" value="TesB_ACOT8-like_N"/>
</dbReference>
<dbReference type="GO" id="GO:0009062">
    <property type="term" value="P:fatty acid catabolic process"/>
    <property type="evidence" value="ECO:0007669"/>
    <property type="project" value="TreeGrafter"/>
</dbReference>
<sequence length="254" mass="29046">MHVHSLHCYFVKPGDNTVPIIHHVDRVRDGKSFCTRSVKAQQRGQAILTMQVSFHQTETGGFSHQYNMPDVPKPDELLSADELVRKYLESPKVPEKLRATFERALAYEIPIEFKPVNPFTYYARRLGTKKAFEAKQCVWVRATGYIGEDPAEAHMNLHRCVAAYISDWSLLGTAYLPHPRFKSGIIASLDHSMWFHTPFRADEWMLYECESPQAGGNRAMVSGRLWREDGTLAVTVAQEGLIRPYDEKHDKAKL</sequence>
<accession>A0A8J1TAK7</accession>
<dbReference type="InterPro" id="IPR029069">
    <property type="entry name" value="HotDog_dom_sf"/>
</dbReference>
<feature type="domain" description="Acyl-CoA thioesterase-like N-terminal HotDog" evidence="4">
    <location>
        <begin position="2"/>
        <end position="55"/>
    </location>
</feature>
<comment type="caution">
    <text evidence="5">The sequence shown here is derived from an EMBL/GenBank/DDBJ whole genome shotgun (WGS) entry which is preliminary data.</text>
</comment>